<dbReference type="EMBL" id="JAFBEV010000004">
    <property type="protein sequence ID" value="MBM7657150.1"/>
    <property type="molecule type" value="Genomic_DNA"/>
</dbReference>
<keyword evidence="1" id="KW-0812">Transmembrane</keyword>
<comment type="caution">
    <text evidence="3">The sequence shown here is derived from an EMBL/GenBank/DDBJ whole genome shotgun (WGS) entry which is preliminary data.</text>
</comment>
<protein>
    <submittedName>
        <fullName evidence="3">Membrane protein</fullName>
    </submittedName>
</protein>
<reference evidence="3 4" key="1">
    <citation type="submission" date="2021-01" db="EMBL/GenBank/DDBJ databases">
        <title>Genomic Encyclopedia of Type Strains, Phase IV (KMG-IV): sequencing the most valuable type-strain genomes for metagenomic binning, comparative biology and taxonomic classification.</title>
        <authorList>
            <person name="Goeker M."/>
        </authorList>
    </citation>
    <scope>NUCLEOTIDE SEQUENCE [LARGE SCALE GENOMIC DNA]</scope>
    <source>
        <strain evidence="3 4">DSM 100968</strain>
    </source>
</reference>
<sequence>MMGWGWNNGMMGWGYGSALVGGIIQMLFLLVVIILVFLLIKRGNHLFGSENYSRSEEILKERFAKGEITEEEYKKMKDVLKK</sequence>
<gene>
    <name evidence="3" type="ORF">JOC27_000591</name>
</gene>
<dbReference type="Pfam" id="PF09851">
    <property type="entry name" value="SHOCT"/>
    <property type="match status" value="1"/>
</dbReference>
<feature type="domain" description="SHOCT" evidence="2">
    <location>
        <begin position="56"/>
        <end position="80"/>
    </location>
</feature>
<keyword evidence="4" id="KW-1185">Reference proteome</keyword>
<evidence type="ECO:0000259" key="2">
    <source>
        <dbReference type="Pfam" id="PF09851"/>
    </source>
</evidence>
<dbReference type="Proteomes" id="UP000823201">
    <property type="component" value="Unassembled WGS sequence"/>
</dbReference>
<dbReference type="InterPro" id="IPR018649">
    <property type="entry name" value="SHOCT"/>
</dbReference>
<accession>A0ABS2Q6V2</accession>
<dbReference type="RefSeq" id="WP_205005508.1">
    <property type="nucleotide sequence ID" value="NZ_CBCRXA010000015.1"/>
</dbReference>
<evidence type="ECO:0000313" key="3">
    <source>
        <dbReference type="EMBL" id="MBM7657150.1"/>
    </source>
</evidence>
<keyword evidence="1" id="KW-1133">Transmembrane helix</keyword>
<name>A0ABS2Q6V2_9BACL</name>
<keyword evidence="1" id="KW-0472">Membrane</keyword>
<evidence type="ECO:0000313" key="4">
    <source>
        <dbReference type="Proteomes" id="UP000823201"/>
    </source>
</evidence>
<evidence type="ECO:0000256" key="1">
    <source>
        <dbReference type="SAM" id="Phobius"/>
    </source>
</evidence>
<feature type="transmembrane region" description="Helical" evidence="1">
    <location>
        <begin position="12"/>
        <end position="40"/>
    </location>
</feature>
<proteinExistence type="predicted"/>
<organism evidence="3 4">
    <name type="scientific">Sporolactobacillus spathodeae</name>
    <dbReference type="NCBI Taxonomy" id="1465502"/>
    <lineage>
        <taxon>Bacteria</taxon>
        <taxon>Bacillati</taxon>
        <taxon>Bacillota</taxon>
        <taxon>Bacilli</taxon>
        <taxon>Bacillales</taxon>
        <taxon>Sporolactobacillaceae</taxon>
        <taxon>Sporolactobacillus</taxon>
    </lineage>
</organism>